<dbReference type="PANTHER" id="PTHR33279">
    <property type="entry name" value="SULFUR CARRIER PROTEIN YEDF-RELATED"/>
    <property type="match status" value="1"/>
</dbReference>
<accession>A0A8D5U5X8</accession>
<organism evidence="2 3">
    <name type="scientific">Stygiolobus caldivivus</name>
    <dbReference type="NCBI Taxonomy" id="2824673"/>
    <lineage>
        <taxon>Archaea</taxon>
        <taxon>Thermoproteota</taxon>
        <taxon>Thermoprotei</taxon>
        <taxon>Sulfolobales</taxon>
        <taxon>Sulfolobaceae</taxon>
        <taxon>Stygiolobus</taxon>
    </lineage>
</organism>
<dbReference type="Gene3D" id="3.30.110.40">
    <property type="entry name" value="TusA-like domain"/>
    <property type="match status" value="1"/>
</dbReference>
<name>A0A8D5U5X8_9CREN</name>
<evidence type="ECO:0000313" key="3">
    <source>
        <dbReference type="Proteomes" id="UP000825123"/>
    </source>
</evidence>
<dbReference type="CDD" id="cd00291">
    <property type="entry name" value="SirA_YedF_YeeD"/>
    <property type="match status" value="1"/>
</dbReference>
<proteinExistence type="predicted"/>
<evidence type="ECO:0000259" key="1">
    <source>
        <dbReference type="PROSITE" id="PS01148"/>
    </source>
</evidence>
<dbReference type="PANTHER" id="PTHR33279:SF18">
    <property type="entry name" value="SULFUR CARRIER PROTEIN MJ0990-RELATED"/>
    <property type="match status" value="1"/>
</dbReference>
<dbReference type="PROSITE" id="PS01148">
    <property type="entry name" value="UPF0033"/>
    <property type="match status" value="1"/>
</dbReference>
<dbReference type="KEGG" id="csty:KN1_08890"/>
<sequence length="82" mass="9384">MSDKLKKGKPDVTLDLRGEPCPEPQIEIVKRLNQMKEGQVIEIISDDEPAELSIPMICESRGYPCEVEREGNTFRIRILKTK</sequence>
<dbReference type="EMBL" id="AP024597">
    <property type="protein sequence ID" value="BCU69592.1"/>
    <property type="molecule type" value="Genomic_DNA"/>
</dbReference>
<dbReference type="AlphaFoldDB" id="A0A8D5U5X8"/>
<dbReference type="InterPro" id="IPR001455">
    <property type="entry name" value="TusA-like"/>
</dbReference>
<dbReference type="RefSeq" id="WP_221289601.1">
    <property type="nucleotide sequence ID" value="NZ_AP024597.1"/>
</dbReference>
<dbReference type="GeneID" id="66162642"/>
<dbReference type="Pfam" id="PF01206">
    <property type="entry name" value="TusA"/>
    <property type="match status" value="1"/>
</dbReference>
<protein>
    <submittedName>
        <fullName evidence="2">Transcriptional regulator</fullName>
    </submittedName>
</protein>
<dbReference type="InterPro" id="IPR036868">
    <property type="entry name" value="TusA-like_sf"/>
</dbReference>
<keyword evidence="3" id="KW-1185">Reference proteome</keyword>
<dbReference type="SUPFAM" id="SSF64307">
    <property type="entry name" value="SirA-like"/>
    <property type="match status" value="1"/>
</dbReference>
<reference evidence="2 3" key="1">
    <citation type="submission" date="2021-04" db="EMBL/GenBank/DDBJ databases">
        <title>Complete genome sequence of Stygiolobus sp. KN-1.</title>
        <authorList>
            <person name="Nakamura K."/>
            <person name="Sakai H."/>
            <person name="Kurosawa N."/>
        </authorList>
    </citation>
    <scope>NUCLEOTIDE SEQUENCE [LARGE SCALE GENOMIC DNA]</scope>
    <source>
        <strain evidence="2 3">KN-1</strain>
    </source>
</reference>
<gene>
    <name evidence="2" type="ORF">KN1_08890</name>
</gene>
<dbReference type="Proteomes" id="UP000825123">
    <property type="component" value="Chromosome"/>
</dbReference>
<evidence type="ECO:0000313" key="2">
    <source>
        <dbReference type="EMBL" id="BCU69592.1"/>
    </source>
</evidence>
<feature type="domain" description="UPF0033" evidence="1">
    <location>
        <begin position="14"/>
        <end position="38"/>
    </location>
</feature>